<dbReference type="GO" id="GO:0006559">
    <property type="term" value="P:L-phenylalanine catabolic process"/>
    <property type="evidence" value="ECO:0007669"/>
    <property type="project" value="TreeGrafter"/>
</dbReference>
<dbReference type="OrthoDB" id="249703at2759"/>
<dbReference type="Proteomes" id="UP000649617">
    <property type="component" value="Unassembled WGS sequence"/>
</dbReference>
<name>A0A812VQD3_SYMPI</name>
<organism evidence="3 4">
    <name type="scientific">Symbiodinium pilosum</name>
    <name type="common">Dinoflagellate</name>
    <dbReference type="NCBI Taxonomy" id="2952"/>
    <lineage>
        <taxon>Eukaryota</taxon>
        <taxon>Sar</taxon>
        <taxon>Alveolata</taxon>
        <taxon>Dinophyceae</taxon>
        <taxon>Suessiales</taxon>
        <taxon>Symbiodiniaceae</taxon>
        <taxon>Symbiodinium</taxon>
    </lineage>
</organism>
<gene>
    <name evidence="3" type="primary">GTT2</name>
    <name evidence="3" type="ORF">SPIL2461_LOCUS16760</name>
</gene>
<dbReference type="Gene3D" id="3.40.30.10">
    <property type="entry name" value="Glutaredoxin"/>
    <property type="match status" value="1"/>
</dbReference>
<dbReference type="PANTHER" id="PTHR42673:SF4">
    <property type="entry name" value="MALEYLACETOACETATE ISOMERASE"/>
    <property type="match status" value="1"/>
</dbReference>
<proteinExistence type="predicted"/>
<comment type="caution">
    <text evidence="3">The sequence shown here is derived from an EMBL/GenBank/DDBJ whole genome shotgun (WGS) entry which is preliminary data.</text>
</comment>
<dbReference type="InterPro" id="IPR004045">
    <property type="entry name" value="Glutathione_S-Trfase_N"/>
</dbReference>
<dbReference type="InterPro" id="IPR036282">
    <property type="entry name" value="Glutathione-S-Trfase_C_sf"/>
</dbReference>
<dbReference type="Gene3D" id="1.20.1050.10">
    <property type="match status" value="1"/>
</dbReference>
<sequence length="316" mass="34820">MRDELADKMTLALVCDLVEALDAQVPPETLIGNLFDALAAGGHAKLLAWRAIEGSDKPNDMNAVSELFGRLLRTTREVLGVDTDAQVRQVVYLVAVAAIGHGLAGDVLAGLLGMPDHEREVMLYIAERESLGVQMNIEQIVVNTLKGRHKEDEHLARNPFGTLPVLELDSGRYLIESLAIIAYLEDRFPEHPLLGEDIETKALCRDLERVIDIRLATPLAQYVHLVNSPLGLPPDPIGAKKIEENLPAVMGYLETLLSDGRQLLMGEQVSVADCTLAAALQFVRFAKLDMLQGYPALQRWDASYRERPAARSVLKF</sequence>
<evidence type="ECO:0000259" key="2">
    <source>
        <dbReference type="PROSITE" id="PS50405"/>
    </source>
</evidence>
<reference evidence="3" key="1">
    <citation type="submission" date="2021-02" db="EMBL/GenBank/DDBJ databases">
        <authorList>
            <person name="Dougan E. K."/>
            <person name="Rhodes N."/>
            <person name="Thang M."/>
            <person name="Chan C."/>
        </authorList>
    </citation>
    <scope>NUCLEOTIDE SEQUENCE</scope>
</reference>
<feature type="domain" description="GST C-terminal" evidence="2">
    <location>
        <begin position="197"/>
        <end position="316"/>
    </location>
</feature>
<accession>A0A812VQD3</accession>
<evidence type="ECO:0000313" key="4">
    <source>
        <dbReference type="Proteomes" id="UP000649617"/>
    </source>
</evidence>
<dbReference type="PROSITE" id="PS50404">
    <property type="entry name" value="GST_NTER"/>
    <property type="match status" value="1"/>
</dbReference>
<dbReference type="AlphaFoldDB" id="A0A812VQD3"/>
<evidence type="ECO:0000259" key="1">
    <source>
        <dbReference type="PROSITE" id="PS50404"/>
    </source>
</evidence>
<evidence type="ECO:0000313" key="3">
    <source>
        <dbReference type="EMBL" id="CAE7635917.1"/>
    </source>
</evidence>
<dbReference type="InterPro" id="IPR040079">
    <property type="entry name" value="Glutathione_S-Trfase"/>
</dbReference>
<dbReference type="InterPro" id="IPR010987">
    <property type="entry name" value="Glutathione-S-Trfase_C-like"/>
</dbReference>
<dbReference type="SUPFAM" id="SSF52833">
    <property type="entry name" value="Thioredoxin-like"/>
    <property type="match status" value="1"/>
</dbReference>
<feature type="domain" description="GST N-terminal" evidence="1">
    <location>
        <begin position="131"/>
        <end position="192"/>
    </location>
</feature>
<dbReference type="InterPro" id="IPR036249">
    <property type="entry name" value="Thioredoxin-like_sf"/>
</dbReference>
<dbReference type="PROSITE" id="PS50405">
    <property type="entry name" value="GST_CTER"/>
    <property type="match status" value="1"/>
</dbReference>
<keyword evidence="4" id="KW-1185">Reference proteome</keyword>
<dbReference type="GO" id="GO:0016034">
    <property type="term" value="F:maleylacetoacetate isomerase activity"/>
    <property type="evidence" value="ECO:0007669"/>
    <property type="project" value="TreeGrafter"/>
</dbReference>
<dbReference type="SUPFAM" id="SSF47616">
    <property type="entry name" value="GST C-terminal domain-like"/>
    <property type="match status" value="1"/>
</dbReference>
<protein>
    <submittedName>
        <fullName evidence="3">GTT2 protein</fullName>
    </submittedName>
</protein>
<dbReference type="CDD" id="cd00299">
    <property type="entry name" value="GST_C_family"/>
    <property type="match status" value="1"/>
</dbReference>
<dbReference type="PANTHER" id="PTHR42673">
    <property type="entry name" value="MALEYLACETOACETATE ISOMERASE"/>
    <property type="match status" value="1"/>
</dbReference>
<dbReference type="GO" id="GO:0006749">
    <property type="term" value="P:glutathione metabolic process"/>
    <property type="evidence" value="ECO:0007669"/>
    <property type="project" value="TreeGrafter"/>
</dbReference>
<dbReference type="Pfam" id="PF13417">
    <property type="entry name" value="GST_N_3"/>
    <property type="match status" value="1"/>
</dbReference>
<dbReference type="Pfam" id="PF13410">
    <property type="entry name" value="GST_C_2"/>
    <property type="match status" value="1"/>
</dbReference>
<dbReference type="EMBL" id="CAJNIZ010042748">
    <property type="protein sequence ID" value="CAE7635917.1"/>
    <property type="molecule type" value="Genomic_DNA"/>
</dbReference>
<dbReference type="SFLD" id="SFLDG00358">
    <property type="entry name" value="Main_(cytGST)"/>
    <property type="match status" value="1"/>
</dbReference>
<dbReference type="GO" id="GO:0004364">
    <property type="term" value="F:glutathione transferase activity"/>
    <property type="evidence" value="ECO:0007669"/>
    <property type="project" value="TreeGrafter"/>
</dbReference>
<dbReference type="SFLD" id="SFLDS00019">
    <property type="entry name" value="Glutathione_Transferase_(cytos"/>
    <property type="match status" value="1"/>
</dbReference>